<dbReference type="EMBL" id="JH431880">
    <property type="status" value="NOT_ANNOTATED_CDS"/>
    <property type="molecule type" value="Genomic_DNA"/>
</dbReference>
<accession>T1J6M4</accession>
<dbReference type="PANTHER" id="PTHR46844">
    <property type="entry name" value="SLR5058 PROTEIN"/>
    <property type="match status" value="1"/>
</dbReference>
<name>T1J6M4_STRMM</name>
<proteinExistence type="predicted"/>
<dbReference type="InterPro" id="IPR007111">
    <property type="entry name" value="NACHT_NTPase"/>
</dbReference>
<dbReference type="Gene3D" id="3.40.50.300">
    <property type="entry name" value="P-loop containing nucleotide triphosphate hydrolases"/>
    <property type="match status" value="1"/>
</dbReference>
<protein>
    <recommendedName>
        <fullName evidence="1">NACHT domain-containing protein</fullName>
    </recommendedName>
</protein>
<dbReference type="InterPro" id="IPR027417">
    <property type="entry name" value="P-loop_NTPase"/>
</dbReference>
<dbReference type="eggNOG" id="ENOG502QTJW">
    <property type="taxonomic scope" value="Eukaryota"/>
</dbReference>
<evidence type="ECO:0000313" key="3">
    <source>
        <dbReference type="Proteomes" id="UP000014500"/>
    </source>
</evidence>
<organism evidence="2 3">
    <name type="scientific">Strigamia maritima</name>
    <name type="common">European centipede</name>
    <name type="synonym">Geophilus maritimus</name>
    <dbReference type="NCBI Taxonomy" id="126957"/>
    <lineage>
        <taxon>Eukaryota</taxon>
        <taxon>Metazoa</taxon>
        <taxon>Ecdysozoa</taxon>
        <taxon>Arthropoda</taxon>
        <taxon>Myriapoda</taxon>
        <taxon>Chilopoda</taxon>
        <taxon>Pleurostigmophora</taxon>
        <taxon>Geophilomorpha</taxon>
        <taxon>Linotaeniidae</taxon>
        <taxon>Strigamia</taxon>
    </lineage>
</organism>
<keyword evidence="3" id="KW-1185">Reference proteome</keyword>
<reference evidence="2" key="2">
    <citation type="submission" date="2015-02" db="UniProtKB">
        <authorList>
            <consortium name="EnsemblMetazoa"/>
        </authorList>
    </citation>
    <scope>IDENTIFICATION</scope>
</reference>
<dbReference type="PROSITE" id="PS50837">
    <property type="entry name" value="NACHT"/>
    <property type="match status" value="1"/>
</dbReference>
<evidence type="ECO:0000313" key="2">
    <source>
        <dbReference type="EnsemblMetazoa" id="SMAR009296-PA"/>
    </source>
</evidence>
<dbReference type="PANTHER" id="PTHR46844:SF1">
    <property type="entry name" value="SLR5058 PROTEIN"/>
    <property type="match status" value="1"/>
</dbReference>
<dbReference type="Pfam" id="PF05729">
    <property type="entry name" value="NACHT"/>
    <property type="match status" value="1"/>
</dbReference>
<evidence type="ECO:0000259" key="1">
    <source>
        <dbReference type="PROSITE" id="PS50837"/>
    </source>
</evidence>
<feature type="domain" description="NACHT" evidence="1">
    <location>
        <begin position="141"/>
        <end position="259"/>
    </location>
</feature>
<dbReference type="HOGENOM" id="CLU_512257_0_0_1"/>
<dbReference type="Proteomes" id="UP000014500">
    <property type="component" value="Unassembled WGS sequence"/>
</dbReference>
<dbReference type="OMA" id="IDENTDW"/>
<dbReference type="PhylomeDB" id="T1J6M4"/>
<dbReference type="SUPFAM" id="SSF52540">
    <property type="entry name" value="P-loop containing nucleoside triphosphate hydrolases"/>
    <property type="match status" value="1"/>
</dbReference>
<dbReference type="EnsemblMetazoa" id="SMAR009296-RA">
    <property type="protein sequence ID" value="SMAR009296-PA"/>
    <property type="gene ID" value="SMAR009296"/>
</dbReference>
<dbReference type="AlphaFoldDB" id="T1J6M4"/>
<sequence length="532" mass="61423">MSNNRQTSEGSGGNVPLSIESARNIPIDIHTNVDKSSNTFTNSTFYITGTSISGSNETRIERSITGQNQNRNETPNDTSCLVLKQKLQQLYTNITLPKVAWLDEGCDLSMTEYFVKLHLNQSNESIEINDIFNYVNSKKPLRILIEGQPGFGKTTLATKLAHDWARNEKYIKHFELAFLMPLRELQQSRIDDCILQIGSQCDYQRNDHIIELINIHKEETLFILDGLDEVSLEDRLEIMKVLFKQMYSEVTVIVFCRTGLFQFSKKECTKLFGLLNVRRNFYDKQISILGIQGIKKKREFLNKFIPESTVNNVVQCLLYQFDLFDSPLFLMLLPVILEDDENITELSTKTEFYKKLFNSILKHSCVKRGLDIDDHFDLFQFNTSPDQIQEQIRRFGILSVEKIVNKNLKFESNDLTKEIYEYGLLINHKEIKCFKSTNHYEALHLSILEFASAFSFWMDLKLNQAALTENLLNGAINDFIESQGTSLVMPFVASLMEDDLDQLLLQTQSLTAWFSIDFDLTLKFDSQVQARI</sequence>
<reference evidence="3" key="1">
    <citation type="submission" date="2011-05" db="EMBL/GenBank/DDBJ databases">
        <authorList>
            <person name="Richards S.R."/>
            <person name="Qu J."/>
            <person name="Jiang H."/>
            <person name="Jhangiani S.N."/>
            <person name="Agravi P."/>
            <person name="Goodspeed R."/>
            <person name="Gross S."/>
            <person name="Mandapat C."/>
            <person name="Jackson L."/>
            <person name="Mathew T."/>
            <person name="Pu L."/>
            <person name="Thornton R."/>
            <person name="Saada N."/>
            <person name="Wilczek-Boney K.B."/>
            <person name="Lee S."/>
            <person name="Kovar C."/>
            <person name="Wu Y."/>
            <person name="Scherer S.E."/>
            <person name="Worley K.C."/>
            <person name="Muzny D.M."/>
            <person name="Gibbs R."/>
        </authorList>
    </citation>
    <scope>NUCLEOTIDE SEQUENCE</scope>
    <source>
        <strain evidence="3">Brora</strain>
    </source>
</reference>